<organism evidence="1 2">
    <name type="scientific">Trifolium medium</name>
    <dbReference type="NCBI Taxonomy" id="97028"/>
    <lineage>
        <taxon>Eukaryota</taxon>
        <taxon>Viridiplantae</taxon>
        <taxon>Streptophyta</taxon>
        <taxon>Embryophyta</taxon>
        <taxon>Tracheophyta</taxon>
        <taxon>Spermatophyta</taxon>
        <taxon>Magnoliopsida</taxon>
        <taxon>eudicotyledons</taxon>
        <taxon>Gunneridae</taxon>
        <taxon>Pentapetalae</taxon>
        <taxon>rosids</taxon>
        <taxon>fabids</taxon>
        <taxon>Fabales</taxon>
        <taxon>Fabaceae</taxon>
        <taxon>Papilionoideae</taxon>
        <taxon>50 kb inversion clade</taxon>
        <taxon>NPAAA clade</taxon>
        <taxon>Hologalegina</taxon>
        <taxon>IRL clade</taxon>
        <taxon>Trifolieae</taxon>
        <taxon>Trifolium</taxon>
    </lineage>
</organism>
<reference evidence="1 2" key="1">
    <citation type="journal article" date="2018" name="Front. Plant Sci.">
        <title>Red Clover (Trifolium pratense) and Zigzag Clover (T. medium) - A Picture of Genomic Similarities and Differences.</title>
        <authorList>
            <person name="Dluhosova J."/>
            <person name="Istvanek J."/>
            <person name="Nedelnik J."/>
            <person name="Repkova J."/>
        </authorList>
    </citation>
    <scope>NUCLEOTIDE SEQUENCE [LARGE SCALE GENOMIC DNA]</scope>
    <source>
        <strain evidence="2">cv. 10/8</strain>
        <tissue evidence="1">Leaf</tissue>
    </source>
</reference>
<dbReference type="EMBL" id="LXQA010516251">
    <property type="protein sequence ID" value="MCI56693.1"/>
    <property type="molecule type" value="Genomic_DNA"/>
</dbReference>
<accession>A0A392T6G4</accession>
<protein>
    <submittedName>
        <fullName evidence="1">Uncharacterized protein</fullName>
    </submittedName>
</protein>
<comment type="caution">
    <text evidence="1">The sequence shown here is derived from an EMBL/GenBank/DDBJ whole genome shotgun (WGS) entry which is preliminary data.</text>
</comment>
<dbReference type="Proteomes" id="UP000265520">
    <property type="component" value="Unassembled WGS sequence"/>
</dbReference>
<name>A0A392T6G4_9FABA</name>
<evidence type="ECO:0000313" key="2">
    <source>
        <dbReference type="Proteomes" id="UP000265520"/>
    </source>
</evidence>
<sequence>SKHGVLSAFKRFKASVECETGKKLKCIRTDNGGDYLRKLEAYCRTGLDIRGLRVGMVLLRG</sequence>
<proteinExistence type="predicted"/>
<keyword evidence="2" id="KW-1185">Reference proteome</keyword>
<dbReference type="AlphaFoldDB" id="A0A392T6G4"/>
<feature type="non-terminal residue" evidence="1">
    <location>
        <position position="1"/>
    </location>
</feature>
<evidence type="ECO:0000313" key="1">
    <source>
        <dbReference type="EMBL" id="MCI56693.1"/>
    </source>
</evidence>